<dbReference type="InterPro" id="IPR050415">
    <property type="entry name" value="MRET"/>
</dbReference>
<feature type="domain" description="FAD-binding FR-type" evidence="11">
    <location>
        <begin position="18"/>
        <end position="121"/>
    </location>
</feature>
<dbReference type="SUPFAM" id="SSF52343">
    <property type="entry name" value="Ferredoxin reductase-like, C-terminal NADP-linked domain"/>
    <property type="match status" value="1"/>
</dbReference>
<evidence type="ECO:0000256" key="2">
    <source>
        <dbReference type="ARBA" id="ARBA00022630"/>
    </source>
</evidence>
<dbReference type="PROSITE" id="PS51384">
    <property type="entry name" value="FAD_FR"/>
    <property type="match status" value="1"/>
</dbReference>
<feature type="region of interest" description="Disordered" evidence="9">
    <location>
        <begin position="262"/>
        <end position="281"/>
    </location>
</feature>
<dbReference type="Proteomes" id="UP000286931">
    <property type="component" value="Unassembled WGS sequence"/>
</dbReference>
<dbReference type="Pfam" id="PF00175">
    <property type="entry name" value="NAD_binding_1"/>
    <property type="match status" value="1"/>
</dbReference>
<dbReference type="NCBIfam" id="TIGR02160">
    <property type="entry name" value="PA_CoA_Oxy5"/>
    <property type="match status" value="1"/>
</dbReference>
<dbReference type="PRINTS" id="PR00410">
    <property type="entry name" value="PHEHYDRXLASE"/>
</dbReference>
<keyword evidence="2" id="KW-0285">Flavoprotein</keyword>
<evidence type="ECO:0000256" key="6">
    <source>
        <dbReference type="ARBA" id="ARBA00023002"/>
    </source>
</evidence>
<organism evidence="12 13">
    <name type="scientific">Embleya hyalina</name>
    <dbReference type="NCBI Taxonomy" id="516124"/>
    <lineage>
        <taxon>Bacteria</taxon>
        <taxon>Bacillati</taxon>
        <taxon>Actinomycetota</taxon>
        <taxon>Actinomycetes</taxon>
        <taxon>Kitasatosporales</taxon>
        <taxon>Streptomycetaceae</taxon>
        <taxon>Embleya</taxon>
    </lineage>
</organism>
<dbReference type="InterPro" id="IPR001041">
    <property type="entry name" value="2Fe-2S_ferredoxin-type"/>
</dbReference>
<dbReference type="Gene3D" id="3.40.50.80">
    <property type="entry name" value="Nucleotide-binding domain of ferredoxin-NADP reductase (FNR) module"/>
    <property type="match status" value="1"/>
</dbReference>
<evidence type="ECO:0000259" key="11">
    <source>
        <dbReference type="PROSITE" id="PS51384"/>
    </source>
</evidence>
<dbReference type="GO" id="GO:0046872">
    <property type="term" value="F:metal ion binding"/>
    <property type="evidence" value="ECO:0007669"/>
    <property type="project" value="UniProtKB-KW"/>
</dbReference>
<keyword evidence="13" id="KW-1185">Reference proteome</keyword>
<dbReference type="Pfam" id="PF00111">
    <property type="entry name" value="Fer2"/>
    <property type="match status" value="1"/>
</dbReference>
<dbReference type="InterPro" id="IPR001433">
    <property type="entry name" value="OxRdtase_FAD/NAD-bd"/>
</dbReference>
<dbReference type="GO" id="GO:0051537">
    <property type="term" value="F:2 iron, 2 sulfur cluster binding"/>
    <property type="evidence" value="ECO:0007669"/>
    <property type="project" value="UniProtKB-KW"/>
</dbReference>
<dbReference type="GO" id="GO:0050660">
    <property type="term" value="F:flavin adenine dinucleotide binding"/>
    <property type="evidence" value="ECO:0007669"/>
    <property type="project" value="TreeGrafter"/>
</dbReference>
<dbReference type="GO" id="GO:0010124">
    <property type="term" value="P:phenylacetate catabolic process"/>
    <property type="evidence" value="ECO:0007669"/>
    <property type="project" value="InterPro"/>
</dbReference>
<feature type="compositionally biased region" description="Basic and acidic residues" evidence="9">
    <location>
        <begin position="262"/>
        <end position="272"/>
    </location>
</feature>
<reference evidence="12 13" key="1">
    <citation type="submission" date="2018-12" db="EMBL/GenBank/DDBJ databases">
        <title>Draft genome sequence of Embleya hyalina NBRC 13850T.</title>
        <authorList>
            <person name="Komaki H."/>
            <person name="Hosoyama A."/>
            <person name="Kimura A."/>
            <person name="Ichikawa N."/>
            <person name="Tamura T."/>
        </authorList>
    </citation>
    <scope>NUCLEOTIDE SEQUENCE [LARGE SCALE GENOMIC DNA]</scope>
    <source>
        <strain evidence="12 13">NBRC 13850</strain>
    </source>
</reference>
<evidence type="ECO:0000256" key="9">
    <source>
        <dbReference type="SAM" id="MobiDB-lite"/>
    </source>
</evidence>
<dbReference type="InterPro" id="IPR012675">
    <property type="entry name" value="Beta-grasp_dom_sf"/>
</dbReference>
<dbReference type="FunFam" id="3.40.50.80:FF:000044">
    <property type="entry name" value="Ring-1,2-phenylacetyl-CoA epoxidase subunit PaaE"/>
    <property type="match status" value="1"/>
</dbReference>
<dbReference type="AlphaFoldDB" id="A0A401YWV7"/>
<dbReference type="RefSeq" id="WP_126640926.1">
    <property type="nucleotide sequence ID" value="NZ_BIFH01000031.1"/>
</dbReference>
<dbReference type="Gene3D" id="3.10.20.30">
    <property type="match status" value="1"/>
</dbReference>
<keyword evidence="6" id="KW-0560">Oxidoreductase</keyword>
<dbReference type="PANTHER" id="PTHR47354">
    <property type="entry name" value="NADH OXIDOREDUCTASE HCR"/>
    <property type="match status" value="1"/>
</dbReference>
<accession>A0A401YWV7</accession>
<keyword evidence="5" id="KW-0274">FAD</keyword>
<dbReference type="InterPro" id="IPR011884">
    <property type="entry name" value="PaaE"/>
</dbReference>
<evidence type="ECO:0000256" key="5">
    <source>
        <dbReference type="ARBA" id="ARBA00022827"/>
    </source>
</evidence>
<dbReference type="SUPFAM" id="SSF63380">
    <property type="entry name" value="Riboflavin synthase domain-like"/>
    <property type="match status" value="1"/>
</dbReference>
<dbReference type="CDD" id="cd06214">
    <property type="entry name" value="PA_degradation_oxidoreductase_like"/>
    <property type="match status" value="1"/>
</dbReference>
<feature type="domain" description="2Fe-2S ferredoxin-type" evidence="10">
    <location>
        <begin position="279"/>
        <end position="368"/>
    </location>
</feature>
<evidence type="ECO:0000313" key="13">
    <source>
        <dbReference type="Proteomes" id="UP000286931"/>
    </source>
</evidence>
<dbReference type="InterPro" id="IPR017938">
    <property type="entry name" value="Riboflavin_synthase-like_b-brl"/>
</dbReference>
<dbReference type="Gene3D" id="2.40.30.10">
    <property type="entry name" value="Translation factors"/>
    <property type="match status" value="1"/>
</dbReference>
<dbReference type="PANTHER" id="PTHR47354:SF8">
    <property type="entry name" value="1,2-PHENYLACETYL-COA EPOXIDASE, SUBUNIT E"/>
    <property type="match status" value="1"/>
</dbReference>
<dbReference type="PROSITE" id="PS51085">
    <property type="entry name" value="2FE2S_FER_2"/>
    <property type="match status" value="1"/>
</dbReference>
<dbReference type="InterPro" id="IPR008333">
    <property type="entry name" value="Cbr1-like_FAD-bd_dom"/>
</dbReference>
<name>A0A401YWV7_9ACTN</name>
<sequence length="368" mass="39681">MAPTTAPAAGPVRARRRPAFHPLRVAAVEPLCADAAAVSFEIPEHLAAEFVFAPGQSLTLRRVVDGHDERRSYSICAPVGARPRIGVRVVPGGLFSSWLVNELRPGDTVEAMGPTGNFTPDPTEPGRHVLIAAGSGITPMVSIAGSVLAGNPASQVTLFYGNRRSGSVMFADELADLKNLHPERLHLVHVLSREPREARLLSGRLDAERLRALLTSLVAVHDADHWWLCGPHGMVEDARRVLADFDVPGDRVHRELFHAEDEAPQTVDHRDSAPTGPVSRATLTLDGRTTPIALPRDRSILDGAQLVRSDLPFACKGGVCGTCRARVSDGEVDMRRNFALEQAEVDAGYVLTCQSYPVSDVLTVDFDG</sequence>
<keyword evidence="8" id="KW-0411">Iron-sulfur</keyword>
<evidence type="ECO:0000259" key="10">
    <source>
        <dbReference type="PROSITE" id="PS51085"/>
    </source>
</evidence>
<dbReference type="InterPro" id="IPR039261">
    <property type="entry name" value="FNR_nucleotide-bd"/>
</dbReference>
<proteinExistence type="predicted"/>
<evidence type="ECO:0000256" key="1">
    <source>
        <dbReference type="ARBA" id="ARBA00001974"/>
    </source>
</evidence>
<dbReference type="GO" id="GO:0016491">
    <property type="term" value="F:oxidoreductase activity"/>
    <property type="evidence" value="ECO:0007669"/>
    <property type="project" value="UniProtKB-KW"/>
</dbReference>
<keyword evidence="7" id="KW-0408">Iron</keyword>
<keyword evidence="4" id="KW-0479">Metal-binding</keyword>
<dbReference type="EMBL" id="BIFH01000031">
    <property type="protein sequence ID" value="GCD99069.1"/>
    <property type="molecule type" value="Genomic_DNA"/>
</dbReference>
<dbReference type="InterPro" id="IPR006058">
    <property type="entry name" value="2Fe2S_fd_BS"/>
</dbReference>
<dbReference type="OrthoDB" id="9796486at2"/>
<evidence type="ECO:0000256" key="4">
    <source>
        <dbReference type="ARBA" id="ARBA00022723"/>
    </source>
</evidence>
<dbReference type="InterPro" id="IPR017927">
    <property type="entry name" value="FAD-bd_FR_type"/>
</dbReference>
<dbReference type="CDD" id="cd00207">
    <property type="entry name" value="fer2"/>
    <property type="match status" value="1"/>
</dbReference>
<dbReference type="SUPFAM" id="SSF54292">
    <property type="entry name" value="2Fe-2S ferredoxin-like"/>
    <property type="match status" value="1"/>
</dbReference>
<evidence type="ECO:0000313" key="12">
    <source>
        <dbReference type="EMBL" id="GCD99069.1"/>
    </source>
</evidence>
<evidence type="ECO:0000256" key="3">
    <source>
        <dbReference type="ARBA" id="ARBA00022714"/>
    </source>
</evidence>
<dbReference type="InterPro" id="IPR036010">
    <property type="entry name" value="2Fe-2S_ferredoxin-like_sf"/>
</dbReference>
<comment type="caution">
    <text evidence="12">The sequence shown here is derived from an EMBL/GenBank/DDBJ whole genome shotgun (WGS) entry which is preliminary data.</text>
</comment>
<evidence type="ECO:0000256" key="7">
    <source>
        <dbReference type="ARBA" id="ARBA00023004"/>
    </source>
</evidence>
<keyword evidence="3" id="KW-0001">2Fe-2S</keyword>
<protein>
    <submittedName>
        <fullName evidence="12">Phenylacetic acid degradation protein</fullName>
    </submittedName>
</protein>
<evidence type="ECO:0000256" key="8">
    <source>
        <dbReference type="ARBA" id="ARBA00023014"/>
    </source>
</evidence>
<dbReference type="PROSITE" id="PS00197">
    <property type="entry name" value="2FE2S_FER_1"/>
    <property type="match status" value="1"/>
</dbReference>
<dbReference type="Pfam" id="PF00970">
    <property type="entry name" value="FAD_binding_6"/>
    <property type="match status" value="1"/>
</dbReference>
<comment type="cofactor">
    <cofactor evidence="1">
        <name>FAD</name>
        <dbReference type="ChEBI" id="CHEBI:57692"/>
    </cofactor>
</comment>
<gene>
    <name evidence="12" type="ORF">EHYA_06781</name>
</gene>